<evidence type="ECO:0000259" key="3">
    <source>
        <dbReference type="Pfam" id="PF01515"/>
    </source>
</evidence>
<dbReference type="PANTHER" id="PTHR43356">
    <property type="entry name" value="PHOSPHATE ACETYLTRANSFERASE"/>
    <property type="match status" value="1"/>
</dbReference>
<evidence type="ECO:0000256" key="2">
    <source>
        <dbReference type="ARBA" id="ARBA00023315"/>
    </source>
</evidence>
<evidence type="ECO:0000256" key="1">
    <source>
        <dbReference type="ARBA" id="ARBA00022679"/>
    </source>
</evidence>
<dbReference type="Pfam" id="PF01515">
    <property type="entry name" value="PTA_PTB"/>
    <property type="match status" value="1"/>
</dbReference>
<name>A0A7R9YWI4_9CHLO</name>
<dbReference type="EMBL" id="HBEC01023384">
    <property type="protein sequence ID" value="CAD8290915.1"/>
    <property type="molecule type" value="Transcribed_RNA"/>
</dbReference>
<dbReference type="InterPro" id="IPR002505">
    <property type="entry name" value="PTA_PTB"/>
</dbReference>
<reference evidence="4" key="1">
    <citation type="submission" date="2021-01" db="EMBL/GenBank/DDBJ databases">
        <authorList>
            <person name="Corre E."/>
            <person name="Pelletier E."/>
            <person name="Niang G."/>
            <person name="Scheremetjew M."/>
            <person name="Finn R."/>
            <person name="Kale V."/>
            <person name="Holt S."/>
            <person name="Cochrane G."/>
            <person name="Meng A."/>
            <person name="Brown T."/>
            <person name="Cohen L."/>
        </authorList>
    </citation>
    <scope>NUCLEOTIDE SEQUENCE</scope>
    <source>
        <strain evidence="4">CCMP219</strain>
    </source>
</reference>
<keyword evidence="1" id="KW-0808">Transferase</keyword>
<evidence type="ECO:0000313" key="4">
    <source>
        <dbReference type="EMBL" id="CAD8290915.1"/>
    </source>
</evidence>
<dbReference type="PANTHER" id="PTHR43356:SF3">
    <property type="entry name" value="PHOSPHATE ACETYLTRANSFERASE"/>
    <property type="match status" value="1"/>
</dbReference>
<proteinExistence type="predicted"/>
<keyword evidence="2" id="KW-0012">Acyltransferase</keyword>
<dbReference type="GO" id="GO:0016746">
    <property type="term" value="F:acyltransferase activity"/>
    <property type="evidence" value="ECO:0007669"/>
    <property type="project" value="UniProtKB-KW"/>
</dbReference>
<sequence length="280" mass="30135">MPLPPHTPATTELPGGHALAARHTFRACPPPQCVCRHTYSHHMRCHTNALPGEGPDVQLVTEAVRLAKQLRPNEKLEGPIQYDAAIDPTVAAVKVKTPSQVAGKANVFIFPDLNTGNNTYKAVQQATGAVAMGPVMQGLTKPVNDLSRGCTVPDIVNTVCLTSVQAMYRKGQNTVDLETIQPMDSMDVVDDLPGFDASQLPGILQVWAFATGGECGLVRGGRVGRRVLQVWAFAREGKVTGEKGIGEEDGILQVWGFCWKGGQGDQGEEGGRRRREKTGY</sequence>
<dbReference type="InterPro" id="IPR050500">
    <property type="entry name" value="Phos_Acetyltrans/Butyryltrans"/>
</dbReference>
<accession>A0A7R9YWI4</accession>
<dbReference type="SUPFAM" id="SSF53659">
    <property type="entry name" value="Isocitrate/Isopropylmalate dehydrogenase-like"/>
    <property type="match status" value="1"/>
</dbReference>
<protein>
    <recommendedName>
        <fullName evidence="3">Phosphate acetyl/butaryl transferase domain-containing protein</fullName>
    </recommendedName>
</protein>
<feature type="domain" description="Phosphate acetyl/butaryl transferase" evidence="3">
    <location>
        <begin position="45"/>
        <end position="162"/>
    </location>
</feature>
<gene>
    <name evidence="4" type="ORF">CEUR00632_LOCUS10687</name>
</gene>
<organism evidence="4">
    <name type="scientific">Chlamydomonas euryale</name>
    <dbReference type="NCBI Taxonomy" id="1486919"/>
    <lineage>
        <taxon>Eukaryota</taxon>
        <taxon>Viridiplantae</taxon>
        <taxon>Chlorophyta</taxon>
        <taxon>core chlorophytes</taxon>
        <taxon>Chlorophyceae</taxon>
        <taxon>CS clade</taxon>
        <taxon>Chlamydomonadales</taxon>
        <taxon>Chlamydomonadaceae</taxon>
        <taxon>Chlamydomonas</taxon>
    </lineage>
</organism>
<dbReference type="Gene3D" id="3.40.718.10">
    <property type="entry name" value="Isopropylmalate Dehydrogenase"/>
    <property type="match status" value="1"/>
</dbReference>
<dbReference type="AlphaFoldDB" id="A0A7R9YWI4"/>